<evidence type="ECO:0000256" key="1">
    <source>
        <dbReference type="SAM" id="MobiDB-lite"/>
    </source>
</evidence>
<sequence>MSCQATMRASHAGTMPSHTHIARAVAGCCMILRECLPTDSSEPRLRHAFHDCMAKAENENGEEDGVGDYVNIYDVVEIIYWMATTQYHQEIGPERFGRWGSKLLPDTISYNSLNIAHDSLDQLQDAGYCKARIWGLVEVCDRKEADLVGIVAALDRNTEWLVHDKNSTSENRTHRWCVANRCQTDHVNTASVPLAHKCDDRKCGNLLHVEDKMQELRSAVEKNTSTAWHFIPDRNGLLVPDRLSNPGEKYMAVSHAWADGTGGRFENVNVCLFDYFARKARDLGCEAIWWDSISVPSGEGRGKALQTMNLRYSEADVTLVHSNYLLGIESTKPETRCLGIVLSGWYTRMWTAMELAKSANVKVMFGWEQLVDLKDVLVQGPEECSRAHWMACSSIRRLREPVNDLGDLISVLRPRTTSNFRDRTIVALNLAEVPEAFWGSVDDECDMTRQLLKYLGRIPQNCLLHGKPTIQKTGPFSWCPANLDDLPTPTSQTNMKSRETGELISMLRVSLKGVVTGEWWCRDLGQVCVAHNVLPYGTDRSSTVKTELALQYSAEYLLISPAAQAKEDAALLVMPLRVTSTSIHCRYIGAVKVVQRAGLGPAETEQEKDWHLINISLGDEERENQSVMEASAAVGEAHENDICLLCSKDPRAQEVETTTSGYSRDHQYGSLLLDLNRLSSLVRIQPEPEPNELPDHTPTKEHLIRAVQAEREKSIKYLVGQGINLEQDDLDRLLPNKATVCGLWALGSVLTLTTRFEDLDRAITTFSKAIELCEQLSFTNSGGNSWLSSQLQLNHGRLCSVLRPDVGMGGVPPVFKEVLNACRNESNRRCDRTAAGHANRRHWGVQQQSHRRWNTSWAYQATEQAQVPDLDLYGPWDCTLEGWERLEWDTLAELILVNVEIARYDKAADWYCDALVQILAADPADDERRDYLRQRLRNNEAFDERHQHFMRQDDVIPERVEDLNTRSKRYATALRWFQYELSRDHILVSLTRLHAGVSLAFEGQWTEAEKHLRQALKDFESRLVWHPQHAIIAFAQYHLGKTVGHLGIHRGDAGMTAEARKLLTKSRDYFANSTSDWMREATQWELEKVAQEEARLNQARLDEAHTEGPEPDLEEEVMDQD</sequence>
<protein>
    <recommendedName>
        <fullName evidence="4">Heterokaryon incompatibility domain-containing protein</fullName>
    </recommendedName>
</protein>
<dbReference type="InterPro" id="IPR011990">
    <property type="entry name" value="TPR-like_helical_dom_sf"/>
</dbReference>
<comment type="caution">
    <text evidence="2">The sequence shown here is derived from an EMBL/GenBank/DDBJ whole genome shotgun (WGS) entry which is preliminary data.</text>
</comment>
<dbReference type="AlphaFoldDB" id="A0A9P8VD14"/>
<dbReference type="EMBL" id="JAGSXJ010000010">
    <property type="protein sequence ID" value="KAH6687983.1"/>
    <property type="molecule type" value="Genomic_DNA"/>
</dbReference>
<reference evidence="2" key="1">
    <citation type="journal article" date="2021" name="Nat. Commun.">
        <title>Genetic determinants of endophytism in the Arabidopsis root mycobiome.</title>
        <authorList>
            <person name="Mesny F."/>
            <person name="Miyauchi S."/>
            <person name="Thiergart T."/>
            <person name="Pickel B."/>
            <person name="Atanasova L."/>
            <person name="Karlsson M."/>
            <person name="Huettel B."/>
            <person name="Barry K.W."/>
            <person name="Haridas S."/>
            <person name="Chen C."/>
            <person name="Bauer D."/>
            <person name="Andreopoulos W."/>
            <person name="Pangilinan J."/>
            <person name="LaButti K."/>
            <person name="Riley R."/>
            <person name="Lipzen A."/>
            <person name="Clum A."/>
            <person name="Drula E."/>
            <person name="Henrissat B."/>
            <person name="Kohler A."/>
            <person name="Grigoriev I.V."/>
            <person name="Martin F.M."/>
            <person name="Hacquard S."/>
        </authorList>
    </citation>
    <scope>NUCLEOTIDE SEQUENCE</scope>
    <source>
        <strain evidence="2">MPI-SDFR-AT-0117</strain>
    </source>
</reference>
<feature type="region of interest" description="Disordered" evidence="1">
    <location>
        <begin position="1096"/>
        <end position="1121"/>
    </location>
</feature>
<evidence type="ECO:0000313" key="3">
    <source>
        <dbReference type="Proteomes" id="UP000770015"/>
    </source>
</evidence>
<proteinExistence type="predicted"/>
<accession>A0A9P8VD14</accession>
<feature type="compositionally biased region" description="Basic and acidic residues" evidence="1">
    <location>
        <begin position="1096"/>
        <end position="1108"/>
    </location>
</feature>
<name>A0A9P8VD14_9PEZI</name>
<feature type="compositionally biased region" description="Acidic residues" evidence="1">
    <location>
        <begin position="1109"/>
        <end position="1121"/>
    </location>
</feature>
<dbReference type="Proteomes" id="UP000770015">
    <property type="component" value="Unassembled WGS sequence"/>
</dbReference>
<dbReference type="OrthoDB" id="20872at2759"/>
<dbReference type="PANTHER" id="PTHR39596">
    <property type="match status" value="1"/>
</dbReference>
<dbReference type="SUPFAM" id="SSF48452">
    <property type="entry name" value="TPR-like"/>
    <property type="match status" value="1"/>
</dbReference>
<evidence type="ECO:0000313" key="2">
    <source>
        <dbReference type="EMBL" id="KAH6687983.1"/>
    </source>
</evidence>
<evidence type="ECO:0008006" key="4">
    <source>
        <dbReference type="Google" id="ProtNLM"/>
    </source>
</evidence>
<keyword evidence="3" id="KW-1185">Reference proteome</keyword>
<organism evidence="2 3">
    <name type="scientific">Plectosphaerella plurivora</name>
    <dbReference type="NCBI Taxonomy" id="936078"/>
    <lineage>
        <taxon>Eukaryota</taxon>
        <taxon>Fungi</taxon>
        <taxon>Dikarya</taxon>
        <taxon>Ascomycota</taxon>
        <taxon>Pezizomycotina</taxon>
        <taxon>Sordariomycetes</taxon>
        <taxon>Hypocreomycetidae</taxon>
        <taxon>Glomerellales</taxon>
        <taxon>Plectosphaerellaceae</taxon>
        <taxon>Plectosphaerella</taxon>
    </lineage>
</organism>
<dbReference type="Gene3D" id="1.25.40.10">
    <property type="entry name" value="Tetratricopeptide repeat domain"/>
    <property type="match status" value="1"/>
</dbReference>
<gene>
    <name evidence="2" type="ORF">F5X68DRAFT_239483</name>
</gene>
<dbReference type="PANTHER" id="PTHR39596:SF2">
    <property type="entry name" value="HET DOMAIN PROTEIN (AFU_ORTHOLOGUE AFUA_1G17550)-RELATED"/>
    <property type="match status" value="1"/>
</dbReference>